<dbReference type="AlphaFoldDB" id="A0AAG5DNU6"/>
<dbReference type="PANTHER" id="PTHR11596:SF5">
    <property type="entry name" value="ALKALINE PHOSPHATASE"/>
    <property type="match status" value="1"/>
</dbReference>
<feature type="transmembrane region" description="Helical" evidence="4">
    <location>
        <begin position="62"/>
        <end position="79"/>
    </location>
</feature>
<organism evidence="5 6">
    <name type="scientific">Anopheles atroparvus</name>
    <name type="common">European mosquito</name>
    <dbReference type="NCBI Taxonomy" id="41427"/>
    <lineage>
        <taxon>Eukaryota</taxon>
        <taxon>Metazoa</taxon>
        <taxon>Ecdysozoa</taxon>
        <taxon>Arthropoda</taxon>
        <taxon>Hexapoda</taxon>
        <taxon>Insecta</taxon>
        <taxon>Pterygota</taxon>
        <taxon>Neoptera</taxon>
        <taxon>Endopterygota</taxon>
        <taxon>Diptera</taxon>
        <taxon>Nematocera</taxon>
        <taxon>Culicoidea</taxon>
        <taxon>Culicidae</taxon>
        <taxon>Anophelinae</taxon>
        <taxon>Anopheles</taxon>
    </lineage>
</organism>
<evidence type="ECO:0000256" key="1">
    <source>
        <dbReference type="ARBA" id="ARBA00012647"/>
    </source>
</evidence>
<keyword evidence="4" id="KW-0812">Transmembrane</keyword>
<dbReference type="InterPro" id="IPR017850">
    <property type="entry name" value="Alkaline_phosphatase_core_sf"/>
</dbReference>
<dbReference type="PANTHER" id="PTHR11596">
    <property type="entry name" value="ALKALINE PHOSPHATASE"/>
    <property type="match status" value="1"/>
</dbReference>
<feature type="binding site" evidence="3">
    <location>
        <position position="369"/>
    </location>
    <ligand>
        <name>Mg(2+)</name>
        <dbReference type="ChEBI" id="CHEBI:18420"/>
    </ligand>
</feature>
<feature type="transmembrane region" description="Helical" evidence="4">
    <location>
        <begin position="38"/>
        <end position="56"/>
    </location>
</feature>
<dbReference type="Pfam" id="PF00245">
    <property type="entry name" value="Alk_phosphatase"/>
    <property type="match status" value="1"/>
</dbReference>
<dbReference type="Proteomes" id="UP000075880">
    <property type="component" value="Unassembled WGS sequence"/>
</dbReference>
<keyword evidence="2" id="KW-0597">Phosphoprotein</keyword>
<proteinExistence type="predicted"/>
<keyword evidence="6" id="KW-1185">Reference proteome</keyword>
<evidence type="ECO:0000313" key="5">
    <source>
        <dbReference type="EnsemblMetazoa" id="ENSAATROPP012369"/>
    </source>
</evidence>
<dbReference type="Gene3D" id="3.40.720.10">
    <property type="entry name" value="Alkaline Phosphatase, subunit A"/>
    <property type="match status" value="2"/>
</dbReference>
<evidence type="ECO:0000256" key="3">
    <source>
        <dbReference type="PIRSR" id="PIRSR601952-2"/>
    </source>
</evidence>
<dbReference type="GO" id="GO:0046872">
    <property type="term" value="F:metal ion binding"/>
    <property type="evidence" value="ECO:0007669"/>
    <property type="project" value="UniProtKB-KW"/>
</dbReference>
<accession>A0AAG5DNU6</accession>
<keyword evidence="4" id="KW-0472">Membrane</keyword>
<dbReference type="EC" id="3.1.3.1" evidence="1"/>
<evidence type="ECO:0000256" key="4">
    <source>
        <dbReference type="SAM" id="Phobius"/>
    </source>
</evidence>
<evidence type="ECO:0000313" key="6">
    <source>
        <dbReference type="Proteomes" id="UP000075880"/>
    </source>
</evidence>
<protein>
    <recommendedName>
        <fullName evidence="1">alkaline phosphatase</fullName>
        <ecNumber evidence="1">3.1.3.1</ecNumber>
    </recommendedName>
</protein>
<keyword evidence="3" id="KW-0460">Magnesium</keyword>
<feature type="transmembrane region" description="Helical" evidence="4">
    <location>
        <begin position="196"/>
        <end position="219"/>
    </location>
</feature>
<sequence>MTTRRSRLSTTIARRWTRCAMGRPNRNRRRLPPPWRTTRMAMILTLTIYKLLYPLYHLSPRLFLLYPTLAMIGIVPFHGKQRIVTWYRKIAHVPPASRILVSHHCYTRSVRSAHQLLKAVAHSLTTSFNNFTRAGSGYRRLEFYWGKQLGTYCETMRREEFNIDTVANPTEGTENDRQKLTNGFPRWKIDCVLSKLCIGLLIVVVLAIIFICVAFIISYENEEQLVATIELHTENLPPEQAIWFESNLAELRNAFRVSKNNRRAKNVALFVALDSEETGNAHHSPIWESFPHLALLRASQDRRAAFNPTALFCGIETLAGTLGLDSSVEPWGTCLSSEGHKAHEAASIVEWAQTVGRRTAVVTNGEIVHPFLAALYAHTPNESWTHTAPDSSRCDSIKTQLLVGDTGKHLYVVAGSLDCASPSCRELFHTAWEKQKMEDDLPYKVPSEVKDFLNTEDADEYVLGLYDRQALEKQGAFHDLTLGALHSLHGPEGFLLVAFADPAVKISSDELDATVRSTLGKLSDSLEDSLIVVVRSSDRARFATVHATGPMSHLLHRVHNQTYLAHFISYAARLGRFRDSDLANFVLQIF</sequence>
<reference evidence="5" key="1">
    <citation type="submission" date="2024-04" db="UniProtKB">
        <authorList>
            <consortium name="EnsemblMetazoa"/>
        </authorList>
    </citation>
    <scope>IDENTIFICATION</scope>
    <source>
        <strain evidence="5">EBRO</strain>
    </source>
</reference>
<keyword evidence="4" id="KW-1133">Transmembrane helix</keyword>
<dbReference type="InterPro" id="IPR001952">
    <property type="entry name" value="Alkaline_phosphatase"/>
</dbReference>
<dbReference type="SMART" id="SM00098">
    <property type="entry name" value="alkPPc"/>
    <property type="match status" value="1"/>
</dbReference>
<dbReference type="GO" id="GO:0004035">
    <property type="term" value="F:alkaline phosphatase activity"/>
    <property type="evidence" value="ECO:0007669"/>
    <property type="project" value="UniProtKB-EC"/>
</dbReference>
<evidence type="ECO:0000256" key="2">
    <source>
        <dbReference type="ARBA" id="ARBA00022553"/>
    </source>
</evidence>
<name>A0AAG5DNU6_ANOAO</name>
<keyword evidence="3" id="KW-0479">Metal-binding</keyword>
<comment type="cofactor">
    <cofactor evidence="3">
        <name>Mg(2+)</name>
        <dbReference type="ChEBI" id="CHEBI:18420"/>
    </cofactor>
    <text evidence="3">Binds 1 Mg(2+) ion.</text>
</comment>
<dbReference type="SUPFAM" id="SSF53649">
    <property type="entry name" value="Alkaline phosphatase-like"/>
    <property type="match status" value="1"/>
</dbReference>
<dbReference type="EnsemblMetazoa" id="ENSAATROPT013590">
    <property type="protein sequence ID" value="ENSAATROPP012369"/>
    <property type="gene ID" value="ENSAATROPG011026"/>
</dbReference>